<dbReference type="EMBL" id="SUTF01000004">
    <property type="protein sequence ID" value="MBE6510349.1"/>
    <property type="molecule type" value="Genomic_DNA"/>
</dbReference>
<name>A0A8T3VRX5_9EURY</name>
<evidence type="ECO:0000313" key="1">
    <source>
        <dbReference type="EMBL" id="MBE6510349.1"/>
    </source>
</evidence>
<comment type="caution">
    <text evidence="1">The sequence shown here is derived from an EMBL/GenBank/DDBJ whole genome shotgun (WGS) entry which is preliminary data.</text>
</comment>
<evidence type="ECO:0000313" key="2">
    <source>
        <dbReference type="Proteomes" id="UP000713479"/>
    </source>
</evidence>
<gene>
    <name evidence="1" type="ORF">E7Z74_03670</name>
</gene>
<organism evidence="1 2">
    <name type="scientific">Methanobrevibacter millerae</name>
    <dbReference type="NCBI Taxonomy" id="230361"/>
    <lineage>
        <taxon>Archaea</taxon>
        <taxon>Methanobacteriati</taxon>
        <taxon>Methanobacteriota</taxon>
        <taxon>Methanomada group</taxon>
        <taxon>Methanobacteria</taxon>
        <taxon>Methanobacteriales</taxon>
        <taxon>Methanobacteriaceae</taxon>
        <taxon>Methanobrevibacter</taxon>
    </lineage>
</organism>
<sequence length="91" mass="10467">MILKDLLAYFDINADLPEYLYEESFNEVFMKGELSKENSIYKIVIKTQKDVIHTMIIDSDSDFPVIISSELPNGAKNGIKFGKNKDDLKYI</sequence>
<proteinExistence type="predicted"/>
<accession>A0A8T3VRX5</accession>
<dbReference type="AlphaFoldDB" id="A0A8T3VRX5"/>
<reference evidence="1" key="1">
    <citation type="submission" date="2019-04" db="EMBL/GenBank/DDBJ databases">
        <title>Evolution of Biomass-Degrading Anaerobic Consortia Revealed by Metagenomics.</title>
        <authorList>
            <person name="Peng X."/>
        </authorList>
    </citation>
    <scope>NUCLEOTIDE SEQUENCE</scope>
    <source>
        <strain evidence="1">SIG13</strain>
    </source>
</reference>
<protein>
    <submittedName>
        <fullName evidence="1">Uncharacterized protein</fullName>
    </submittedName>
</protein>
<dbReference type="Proteomes" id="UP000713479">
    <property type="component" value="Unassembled WGS sequence"/>
</dbReference>